<dbReference type="Gene3D" id="3.30.1150.10">
    <property type="match status" value="1"/>
</dbReference>
<dbReference type="PANTHER" id="PTHR33446:SF2">
    <property type="entry name" value="PROTEIN TONB"/>
    <property type="match status" value="1"/>
</dbReference>
<comment type="subcellular location">
    <subcellularLocation>
        <location evidence="1">Cell inner membrane</location>
        <topology evidence="1">Single-pass membrane protein</topology>
        <orientation evidence="1">Periplasmic side</orientation>
    </subcellularLocation>
</comment>
<dbReference type="GO" id="GO:0015031">
    <property type="term" value="P:protein transport"/>
    <property type="evidence" value="ECO:0007669"/>
    <property type="project" value="UniProtKB-KW"/>
</dbReference>
<evidence type="ECO:0000256" key="5">
    <source>
        <dbReference type="ARBA" id="ARBA00022519"/>
    </source>
</evidence>
<name>A0A1H4B046_9BACT</name>
<dbReference type="RefSeq" id="WP_010261612.1">
    <property type="nucleotide sequence ID" value="NZ_CAEG01000010.1"/>
</dbReference>
<organism evidence="12 13">
    <name type="scientific">Alistipes timonensis JC136</name>
    <dbReference type="NCBI Taxonomy" id="1033731"/>
    <lineage>
        <taxon>Bacteria</taxon>
        <taxon>Pseudomonadati</taxon>
        <taxon>Bacteroidota</taxon>
        <taxon>Bacteroidia</taxon>
        <taxon>Bacteroidales</taxon>
        <taxon>Rikenellaceae</taxon>
        <taxon>Alistipes</taxon>
    </lineage>
</organism>
<keyword evidence="6 10" id="KW-0812">Transmembrane</keyword>
<evidence type="ECO:0000256" key="1">
    <source>
        <dbReference type="ARBA" id="ARBA00004383"/>
    </source>
</evidence>
<reference evidence="12 13" key="1">
    <citation type="submission" date="2016-10" db="EMBL/GenBank/DDBJ databases">
        <authorList>
            <person name="de Groot N.N."/>
        </authorList>
    </citation>
    <scope>NUCLEOTIDE SEQUENCE [LARGE SCALE GENOMIC DNA]</scope>
    <source>
        <strain evidence="12 13">DSM 25383</strain>
    </source>
</reference>
<feature type="domain" description="TonB C-terminal" evidence="11">
    <location>
        <begin position="136"/>
        <end position="227"/>
    </location>
</feature>
<keyword evidence="9 10" id="KW-0472">Membrane</keyword>
<dbReference type="Proteomes" id="UP000183253">
    <property type="component" value="Unassembled WGS sequence"/>
</dbReference>
<evidence type="ECO:0000256" key="2">
    <source>
        <dbReference type="ARBA" id="ARBA00006555"/>
    </source>
</evidence>
<feature type="transmembrane region" description="Helical" evidence="10">
    <location>
        <begin position="16"/>
        <end position="36"/>
    </location>
</feature>
<keyword evidence="7" id="KW-0653">Protein transport</keyword>
<evidence type="ECO:0000256" key="10">
    <source>
        <dbReference type="SAM" id="Phobius"/>
    </source>
</evidence>
<proteinExistence type="inferred from homology"/>
<dbReference type="STRING" id="1033731.SAMN05444145_103182"/>
<dbReference type="Pfam" id="PF03544">
    <property type="entry name" value="TonB_C"/>
    <property type="match status" value="1"/>
</dbReference>
<dbReference type="EMBL" id="FNRI01000003">
    <property type="protein sequence ID" value="SEA41438.1"/>
    <property type="molecule type" value="Genomic_DNA"/>
</dbReference>
<evidence type="ECO:0000256" key="4">
    <source>
        <dbReference type="ARBA" id="ARBA00022475"/>
    </source>
</evidence>
<dbReference type="PROSITE" id="PS52015">
    <property type="entry name" value="TONB_CTD"/>
    <property type="match status" value="1"/>
</dbReference>
<gene>
    <name evidence="12" type="ORF">SAMN05444145_103182</name>
</gene>
<dbReference type="InterPro" id="IPR037682">
    <property type="entry name" value="TonB_C"/>
</dbReference>
<sequence>MEIKKSPKADLQNKRGLLLEIGLVVALGLVIGAFAYTPKERTIEKLDLQTAIVEEEITEITRQDQKPPEAPRKVELKVITDLLQVVTNDTKITTEVDFAEFDENTEVIQQVEVAEETIEDDQPFLIAETMPSFQGGDLNTFRNWVQQNVKFPQIALENGIQGRVVLSFVIEKDGRLTNIQVLQTPDRSLSEEAIRVLSKSPKWSPGKQRNQVVRVKYTLPVDFRVQN</sequence>
<protein>
    <submittedName>
        <fullName evidence="12">Outer membrane transport energization protein TonB</fullName>
    </submittedName>
</protein>
<dbReference type="OrthoDB" id="9814002at2"/>
<dbReference type="InterPro" id="IPR051045">
    <property type="entry name" value="TonB-dependent_transducer"/>
</dbReference>
<keyword evidence="5" id="KW-0997">Cell inner membrane</keyword>
<dbReference type="GO" id="GO:0098797">
    <property type="term" value="C:plasma membrane protein complex"/>
    <property type="evidence" value="ECO:0007669"/>
    <property type="project" value="TreeGrafter"/>
</dbReference>
<dbReference type="GO" id="GO:0031992">
    <property type="term" value="F:energy transducer activity"/>
    <property type="evidence" value="ECO:0007669"/>
    <property type="project" value="TreeGrafter"/>
</dbReference>
<dbReference type="InterPro" id="IPR006260">
    <property type="entry name" value="TonB/TolA_C"/>
</dbReference>
<evidence type="ECO:0000313" key="13">
    <source>
        <dbReference type="Proteomes" id="UP000183253"/>
    </source>
</evidence>
<dbReference type="AlphaFoldDB" id="A0A1H4B046"/>
<keyword evidence="13" id="KW-1185">Reference proteome</keyword>
<evidence type="ECO:0000313" key="12">
    <source>
        <dbReference type="EMBL" id="SEA41438.1"/>
    </source>
</evidence>
<dbReference type="PANTHER" id="PTHR33446">
    <property type="entry name" value="PROTEIN TONB-RELATED"/>
    <property type="match status" value="1"/>
</dbReference>
<keyword evidence="3" id="KW-0813">Transport</keyword>
<keyword evidence="4" id="KW-1003">Cell membrane</keyword>
<evidence type="ECO:0000256" key="6">
    <source>
        <dbReference type="ARBA" id="ARBA00022692"/>
    </source>
</evidence>
<dbReference type="SUPFAM" id="SSF74653">
    <property type="entry name" value="TolA/TonB C-terminal domain"/>
    <property type="match status" value="1"/>
</dbReference>
<evidence type="ECO:0000256" key="3">
    <source>
        <dbReference type="ARBA" id="ARBA00022448"/>
    </source>
</evidence>
<evidence type="ECO:0000256" key="8">
    <source>
        <dbReference type="ARBA" id="ARBA00022989"/>
    </source>
</evidence>
<evidence type="ECO:0000259" key="11">
    <source>
        <dbReference type="PROSITE" id="PS52015"/>
    </source>
</evidence>
<dbReference type="NCBIfam" id="TIGR01352">
    <property type="entry name" value="tonB_Cterm"/>
    <property type="match status" value="1"/>
</dbReference>
<evidence type="ECO:0000256" key="9">
    <source>
        <dbReference type="ARBA" id="ARBA00023136"/>
    </source>
</evidence>
<comment type="similarity">
    <text evidence="2">Belongs to the TonB family.</text>
</comment>
<dbReference type="GO" id="GO:0055085">
    <property type="term" value="P:transmembrane transport"/>
    <property type="evidence" value="ECO:0007669"/>
    <property type="project" value="InterPro"/>
</dbReference>
<accession>A0A1H4B046</accession>
<keyword evidence="8 10" id="KW-1133">Transmembrane helix</keyword>
<evidence type="ECO:0000256" key="7">
    <source>
        <dbReference type="ARBA" id="ARBA00022927"/>
    </source>
</evidence>